<dbReference type="AlphaFoldDB" id="A0AAD5UE77"/>
<evidence type="ECO:0000313" key="3">
    <source>
        <dbReference type="Proteomes" id="UP001210925"/>
    </source>
</evidence>
<dbReference type="Gene3D" id="3.20.20.140">
    <property type="entry name" value="Metal-dependent hydrolases"/>
    <property type="match status" value="1"/>
</dbReference>
<dbReference type="GO" id="GO:0006508">
    <property type="term" value="P:proteolysis"/>
    <property type="evidence" value="ECO:0007669"/>
    <property type="project" value="UniProtKB-KW"/>
</dbReference>
<evidence type="ECO:0000313" key="2">
    <source>
        <dbReference type="EMBL" id="KAJ3255074.1"/>
    </source>
</evidence>
<dbReference type="InterPro" id="IPR008257">
    <property type="entry name" value="Pept_M19"/>
</dbReference>
<dbReference type="PANTHER" id="PTHR10443:SF12">
    <property type="entry name" value="DIPEPTIDASE"/>
    <property type="match status" value="1"/>
</dbReference>
<gene>
    <name evidence="2" type="ORF">HK103_006617</name>
</gene>
<dbReference type="PANTHER" id="PTHR10443">
    <property type="entry name" value="MICROSOMAL DIPEPTIDASE"/>
    <property type="match status" value="1"/>
</dbReference>
<dbReference type="GO" id="GO:0046872">
    <property type="term" value="F:metal ion binding"/>
    <property type="evidence" value="ECO:0007669"/>
    <property type="project" value="UniProtKB-UniRule"/>
</dbReference>
<reference evidence="2" key="1">
    <citation type="submission" date="2020-05" db="EMBL/GenBank/DDBJ databases">
        <title>Phylogenomic resolution of chytrid fungi.</title>
        <authorList>
            <person name="Stajich J.E."/>
            <person name="Amses K."/>
            <person name="Simmons R."/>
            <person name="Seto K."/>
            <person name="Myers J."/>
            <person name="Bonds A."/>
            <person name="Quandt C.A."/>
            <person name="Barry K."/>
            <person name="Liu P."/>
            <person name="Grigoriev I."/>
            <person name="Longcore J.E."/>
            <person name="James T.Y."/>
        </authorList>
    </citation>
    <scope>NUCLEOTIDE SEQUENCE</scope>
    <source>
        <strain evidence="2">PLAUS21</strain>
    </source>
</reference>
<accession>A0AAD5UE77</accession>
<dbReference type="SUPFAM" id="SSF51556">
    <property type="entry name" value="Metallo-dependent hydrolases"/>
    <property type="match status" value="1"/>
</dbReference>
<keyword evidence="1" id="KW-0862">Zinc</keyword>
<keyword evidence="3" id="KW-1185">Reference proteome</keyword>
<name>A0AAD5UE77_9FUNG</name>
<comment type="cofactor">
    <cofactor evidence="1">
        <name>Zn(2+)</name>
        <dbReference type="ChEBI" id="CHEBI:29105"/>
    </cofactor>
</comment>
<keyword evidence="1" id="KW-0479">Metal-binding</keyword>
<evidence type="ECO:0000256" key="1">
    <source>
        <dbReference type="RuleBase" id="RU341113"/>
    </source>
</evidence>
<dbReference type="EMBL" id="JADGKB010000072">
    <property type="protein sequence ID" value="KAJ3255074.1"/>
    <property type="molecule type" value="Genomic_DNA"/>
</dbReference>
<dbReference type="EC" id="3.4.13.19" evidence="1"/>
<dbReference type="Proteomes" id="UP001210925">
    <property type="component" value="Unassembled WGS sequence"/>
</dbReference>
<keyword evidence="1" id="KW-0645">Protease</keyword>
<keyword evidence="1" id="KW-0482">Metalloprotease</keyword>
<sequence>MRDVIEISKAPLFGSHSAIQGENLKKNMPDDVILAMKDKDGVVMVNFFSDVHPDGTHSDIDEIVDRIMYVVNLAGSEHVGLGSDFDGLTSYPKRLEDVSTYPLLVSKLYDHGLSDEQIIGIIGGNFLRIFEKTESIANKLHV</sequence>
<comment type="caution">
    <text evidence="2">The sequence shown here is derived from an EMBL/GenBank/DDBJ whole genome shotgun (WGS) entry which is preliminary data.</text>
</comment>
<comment type="catalytic activity">
    <reaction evidence="1">
        <text>an L-aminoacyl-L-amino acid + H2O = 2 an L-alpha-amino acid</text>
        <dbReference type="Rhea" id="RHEA:48940"/>
        <dbReference type="ChEBI" id="CHEBI:15377"/>
        <dbReference type="ChEBI" id="CHEBI:59869"/>
        <dbReference type="ChEBI" id="CHEBI:77460"/>
        <dbReference type="EC" id="3.4.13.19"/>
    </reaction>
</comment>
<dbReference type="PROSITE" id="PS51365">
    <property type="entry name" value="RENAL_DIPEPTIDASE_2"/>
    <property type="match status" value="1"/>
</dbReference>
<keyword evidence="1" id="KW-0224">Dipeptidase</keyword>
<dbReference type="Pfam" id="PF01244">
    <property type="entry name" value="Peptidase_M19"/>
    <property type="match status" value="1"/>
</dbReference>
<proteinExistence type="inferred from homology"/>
<organism evidence="2 3">
    <name type="scientific">Boothiomyces macroporosus</name>
    <dbReference type="NCBI Taxonomy" id="261099"/>
    <lineage>
        <taxon>Eukaryota</taxon>
        <taxon>Fungi</taxon>
        <taxon>Fungi incertae sedis</taxon>
        <taxon>Chytridiomycota</taxon>
        <taxon>Chytridiomycota incertae sedis</taxon>
        <taxon>Chytridiomycetes</taxon>
        <taxon>Rhizophydiales</taxon>
        <taxon>Terramycetaceae</taxon>
        <taxon>Boothiomyces</taxon>
    </lineage>
</organism>
<protein>
    <recommendedName>
        <fullName evidence="1">Dipeptidase</fullName>
        <ecNumber evidence="1">3.4.13.19</ecNumber>
    </recommendedName>
</protein>
<dbReference type="InterPro" id="IPR032466">
    <property type="entry name" value="Metal_Hydrolase"/>
</dbReference>
<dbReference type="GO" id="GO:0070573">
    <property type="term" value="F:metallodipeptidase activity"/>
    <property type="evidence" value="ECO:0007669"/>
    <property type="project" value="InterPro"/>
</dbReference>
<comment type="similarity">
    <text evidence="1">Belongs to the metallo-dependent hydrolases superfamily. Peptidase M19 family.</text>
</comment>
<keyword evidence="1" id="KW-0378">Hydrolase</keyword>